<dbReference type="OrthoDB" id="29881at10239"/>
<proteinExistence type="predicted"/>
<organism evidence="1 2">
    <name type="scientific">Synechococcus phage S-SSM7</name>
    <dbReference type="NCBI Taxonomy" id="445686"/>
    <lineage>
        <taxon>Viruses</taxon>
        <taxon>Duplodnaviria</taxon>
        <taxon>Heunggongvirae</taxon>
        <taxon>Uroviricota</taxon>
        <taxon>Caudoviricetes</taxon>
        <taxon>Pantevenvirales</taxon>
        <taxon>Kyanoviridae</taxon>
        <taxon>Lipsvirus</taxon>
        <taxon>Lipsvirus ssm7</taxon>
    </lineage>
</organism>
<dbReference type="GeneID" id="10328678"/>
<dbReference type="InterPro" id="IPR023366">
    <property type="entry name" value="ATP_synth_asu-like_sf"/>
</dbReference>
<protein>
    <submittedName>
        <fullName evidence="1">Uncharacterized protein</fullName>
    </submittedName>
</protein>
<evidence type="ECO:0000313" key="2">
    <source>
        <dbReference type="Proteomes" id="UP000006527"/>
    </source>
</evidence>
<dbReference type="Proteomes" id="UP000006527">
    <property type="component" value="Segment"/>
</dbReference>
<gene>
    <name evidence="1" type="ORF">SSSM7_109</name>
</gene>
<name>E3SL27_9CAUD</name>
<dbReference type="KEGG" id="vg:10328678"/>
<accession>E3SL27</accession>
<dbReference type="EMBL" id="GU071098">
    <property type="protein sequence ID" value="ADO98175.1"/>
    <property type="molecule type" value="Genomic_DNA"/>
</dbReference>
<sequence length="335" mass="35624">MALLVPNIGEIESLRYLIAQNNFVADLEDTSPRNLVLKLFTSNTTPAEGDVPSATAYFEPYIDGNVNGYGTTANTGYPVCVNNRGDQDYNQQYGILLNGSRWVIKNVGSGTTATYPEQTFTFTGPAGNIYGYYVTRANNMPVAVQGVVHGAGVGIGTTVTKGNNTDPTIGVVGNSYLTIDPQVSIDDLTLGQFVAGNAGIATGTKIIGIDRAYRTIYLDKPLVDNIQVATDPSVTFSFGKITFANHGLRAGDILYVSAGAGNTTLESNVYTVFNVPNADEFVTTPSLSATSNGVLGLNTATLYSSIMYAERFTNGPYNIQNNGDQIKITLNVALD</sequence>
<dbReference type="RefSeq" id="YP_004324162.1">
    <property type="nucleotide sequence ID" value="NC_015287.1"/>
</dbReference>
<reference evidence="1 2" key="1">
    <citation type="journal article" date="2010" name="Environ. Microbiol.">
        <title>Genomic analysis of oceanic cyanobacterial myoviruses compared with T4-like myoviruses from diverse hosts and environments.</title>
        <authorList>
            <person name="Sullivan M.B."/>
            <person name="Huang K.H."/>
            <person name="Ignacio-Espinoza J.C."/>
            <person name="Berlin A.M."/>
            <person name="Kelly L."/>
            <person name="Weigele P.R."/>
            <person name="DeFrancesco A.S."/>
            <person name="Kern S.E."/>
            <person name="Thompson L.R."/>
            <person name="Young S."/>
            <person name="Yandava C."/>
            <person name="Fu R."/>
            <person name="Krastins B."/>
            <person name="Chase M."/>
            <person name="Sarracino D."/>
            <person name="Osburne M.S."/>
            <person name="Henn M.R."/>
            <person name="Chisholm S.W."/>
        </authorList>
    </citation>
    <scope>NUCLEOTIDE SEQUENCE [LARGE SCALE GENOMIC DNA]</scope>
    <source>
        <strain evidence="1">8109-3</strain>
    </source>
</reference>
<keyword evidence="2" id="KW-1185">Reference proteome</keyword>
<evidence type="ECO:0000313" key="1">
    <source>
        <dbReference type="EMBL" id="ADO98175.1"/>
    </source>
</evidence>
<dbReference type="Gene3D" id="2.40.30.20">
    <property type="match status" value="1"/>
</dbReference>